<dbReference type="Pfam" id="PF14223">
    <property type="entry name" value="Retrotran_gag_2"/>
    <property type="match status" value="1"/>
</dbReference>
<gene>
    <name evidence="5" type="ORF">Tci_042637</name>
</gene>
<protein>
    <submittedName>
        <fullName evidence="5">Uncharacterized protein</fullName>
    </submittedName>
</protein>
<feature type="region of interest" description="Disordered" evidence="2">
    <location>
        <begin position="702"/>
        <end position="727"/>
    </location>
</feature>
<dbReference type="AlphaFoldDB" id="A0A6L2MB05"/>
<keyword evidence="1" id="KW-0175">Coiled coil</keyword>
<organism evidence="5">
    <name type="scientific">Tanacetum cinerariifolium</name>
    <name type="common">Dalmatian daisy</name>
    <name type="synonym">Chrysanthemum cinerariifolium</name>
    <dbReference type="NCBI Taxonomy" id="118510"/>
    <lineage>
        <taxon>Eukaryota</taxon>
        <taxon>Viridiplantae</taxon>
        <taxon>Streptophyta</taxon>
        <taxon>Embryophyta</taxon>
        <taxon>Tracheophyta</taxon>
        <taxon>Spermatophyta</taxon>
        <taxon>Magnoliopsida</taxon>
        <taxon>eudicotyledons</taxon>
        <taxon>Gunneridae</taxon>
        <taxon>Pentapetalae</taxon>
        <taxon>asterids</taxon>
        <taxon>campanulids</taxon>
        <taxon>Asterales</taxon>
        <taxon>Asteraceae</taxon>
        <taxon>Asteroideae</taxon>
        <taxon>Anthemideae</taxon>
        <taxon>Anthemidinae</taxon>
        <taxon>Tanacetum</taxon>
    </lineage>
</organism>
<name>A0A6L2MB05_TANCI</name>
<accession>A0A6L2MB05</accession>
<evidence type="ECO:0000256" key="2">
    <source>
        <dbReference type="SAM" id="MobiDB-lite"/>
    </source>
</evidence>
<dbReference type="InterPro" id="IPR054722">
    <property type="entry name" value="PolX-like_BBD"/>
</dbReference>
<evidence type="ECO:0000256" key="1">
    <source>
        <dbReference type="SAM" id="Coils"/>
    </source>
</evidence>
<feature type="compositionally biased region" description="Low complexity" evidence="2">
    <location>
        <begin position="702"/>
        <end position="713"/>
    </location>
</feature>
<dbReference type="Pfam" id="PF22936">
    <property type="entry name" value="Pol_BBD"/>
    <property type="match status" value="1"/>
</dbReference>
<evidence type="ECO:0000313" key="5">
    <source>
        <dbReference type="EMBL" id="GEU70659.1"/>
    </source>
</evidence>
<feature type="domain" description="Reverse transcriptase Ty1/copia-type" evidence="3">
    <location>
        <begin position="804"/>
        <end position="852"/>
    </location>
</feature>
<reference evidence="5" key="1">
    <citation type="journal article" date="2019" name="Sci. Rep.">
        <title>Draft genome of Tanacetum cinerariifolium, the natural source of mosquito coil.</title>
        <authorList>
            <person name="Yamashiro T."/>
            <person name="Shiraishi A."/>
            <person name="Satake H."/>
            <person name="Nakayama K."/>
        </authorList>
    </citation>
    <scope>NUCLEOTIDE SEQUENCE</scope>
</reference>
<feature type="domain" description="Retrovirus-related Pol polyprotein from transposon TNT 1-94-like beta-barrel" evidence="4">
    <location>
        <begin position="482"/>
        <end position="553"/>
    </location>
</feature>
<dbReference type="EMBL" id="BKCJ010006158">
    <property type="protein sequence ID" value="GEU70659.1"/>
    <property type="molecule type" value="Genomic_DNA"/>
</dbReference>
<dbReference type="Pfam" id="PF07727">
    <property type="entry name" value="RVT_2"/>
    <property type="match status" value="1"/>
</dbReference>
<dbReference type="InterPro" id="IPR013103">
    <property type="entry name" value="RVT_2"/>
</dbReference>
<evidence type="ECO:0000259" key="4">
    <source>
        <dbReference type="Pfam" id="PF22936"/>
    </source>
</evidence>
<comment type="caution">
    <text evidence="5">The sequence shown here is derived from an EMBL/GenBank/DDBJ whole genome shotgun (WGS) entry which is preliminary data.</text>
</comment>
<proteinExistence type="predicted"/>
<sequence>MIVESVENGPLIWPTIEENGVTRQRKYSELTPADAIQADCDVKATNIILQRLPPKVYALVSNHRITKELWERIQLLMQGTSLTKHERECKLYDEFDKFAYKKGETLCDFYLRFSLLLNDMNIYNVKLKQVQVNTKFLNTLPPEWRKFMTDVKLVQGLHTTNIDQLHAYLEQHEFHVNEVRLMHERNSDPLALVATHQMTYVAGASSSKWSNLHEEELAFLADIRIAEGQATQTVITHNAAYQADNLDVYDSDCDELNTIKVDLMDNFSHYGSDVLTENSNSSAQQDALILSVIDQLKTHVINCTKINLDNKSVNDTLTAKLERYKEQVKVLKEGQNVEVKSQDKFSNSHEQNAEIDRLKQTLSEQFQEKESLMKTFTVLKNDFKKEESRNIDREIALENKIKHFDNIVYKRDQSAQSHSKLNANSELICVKCNGCMLSDNHDICVLNVINDVIARPKSKYVKITSKRKVWKPTGKVVKIVLWYLDFGCSKHMTEDRSQLTNFVNKILGTVKFGNDHVAKIMGYGDYQIGNVTILRVYYVEGFGHNLFFVGQFCDLNLKVAFCQHTCFIRNLEGVDLLTGSRGNNLYTLSLGDMMAFSPICLLSKVSSHLKFGALNHLAIHGLAQGLSKLKFEKDHLCSAYAMGISKKKTHKPKSEDTNQEKLYLLHVDLCGPMRVASVNGNNVDLPAPEVIAPIAEVVTLEPAASTGSPSSTTVDQDAPSPKNVSDASFSSDIIPTVVHTAAPNSKHINKWTKNHPLNHIIGELERPVSTRLQLHKQALICHYDAFLSSVEPKTYKDSLTQAHKVMVITLKWIYKVKLDELGGILKNKARLVVCGYRQQKGIDFEEFFAPVASQLDGFVDKDNSNHVYKLKKALYGLKQAPRVDVKEMKDVFVLVEIDLDETFKQNEILKDRLLEASLAEDIKNLVITSCVETRNKELYDETERISKELKDVSNENKTADIVCNDAFAVT</sequence>
<feature type="coiled-coil region" evidence="1">
    <location>
        <begin position="314"/>
        <end position="375"/>
    </location>
</feature>
<evidence type="ECO:0000259" key="3">
    <source>
        <dbReference type="Pfam" id="PF07727"/>
    </source>
</evidence>